<keyword evidence="1" id="KW-0433">Leucine-rich repeat</keyword>
<dbReference type="GO" id="GO:0045348">
    <property type="term" value="P:positive regulation of MHC class II biosynthetic process"/>
    <property type="evidence" value="ECO:0007669"/>
    <property type="project" value="TreeGrafter"/>
</dbReference>
<dbReference type="EMBL" id="WNYA01000007">
    <property type="protein sequence ID" value="KAG8563175.1"/>
    <property type="molecule type" value="Genomic_DNA"/>
</dbReference>
<evidence type="ECO:0000313" key="6">
    <source>
        <dbReference type="EMBL" id="KAG8563175.1"/>
    </source>
</evidence>
<dbReference type="Gene3D" id="3.80.10.10">
    <property type="entry name" value="Ribonuclease Inhibitor"/>
    <property type="match status" value="2"/>
</dbReference>
<dbReference type="Proteomes" id="UP000824782">
    <property type="component" value="Unassembled WGS sequence"/>
</dbReference>
<dbReference type="PANTHER" id="PTHR47189:SF1">
    <property type="entry name" value="MHC CLASS II TRANSACTIVATOR"/>
    <property type="match status" value="1"/>
</dbReference>
<protein>
    <recommendedName>
        <fullName evidence="5">NACHT domain-containing protein</fullName>
    </recommendedName>
</protein>
<evidence type="ECO:0000259" key="5">
    <source>
        <dbReference type="PROSITE" id="PS50837"/>
    </source>
</evidence>
<proteinExistence type="predicted"/>
<evidence type="ECO:0000256" key="1">
    <source>
        <dbReference type="ARBA" id="ARBA00022614"/>
    </source>
</evidence>
<comment type="caution">
    <text evidence="6">The sequence shown here is derived from an EMBL/GenBank/DDBJ whole genome shotgun (WGS) entry which is preliminary data.</text>
</comment>
<dbReference type="InterPro" id="IPR041210">
    <property type="entry name" value="NLRC5_atypical_Card"/>
</dbReference>
<dbReference type="SUPFAM" id="SSF52540">
    <property type="entry name" value="P-loop containing nucleoside triphosphate hydrolases"/>
    <property type="match status" value="1"/>
</dbReference>
<keyword evidence="4" id="KW-0067">ATP-binding</keyword>
<dbReference type="GO" id="GO:0045345">
    <property type="term" value="P:positive regulation of MHC class I biosynthetic process"/>
    <property type="evidence" value="ECO:0007669"/>
    <property type="project" value="TreeGrafter"/>
</dbReference>
<name>A0AAV7AUF5_ENGPU</name>
<keyword evidence="3" id="KW-0547">Nucleotide-binding</keyword>
<organism evidence="6 7">
    <name type="scientific">Engystomops pustulosus</name>
    <name type="common">Tungara frog</name>
    <name type="synonym">Physalaemus pustulosus</name>
    <dbReference type="NCBI Taxonomy" id="76066"/>
    <lineage>
        <taxon>Eukaryota</taxon>
        <taxon>Metazoa</taxon>
        <taxon>Chordata</taxon>
        <taxon>Craniata</taxon>
        <taxon>Vertebrata</taxon>
        <taxon>Euteleostomi</taxon>
        <taxon>Amphibia</taxon>
        <taxon>Batrachia</taxon>
        <taxon>Anura</taxon>
        <taxon>Neobatrachia</taxon>
        <taxon>Hyloidea</taxon>
        <taxon>Leptodactylidae</taxon>
        <taxon>Leiuperinae</taxon>
        <taxon>Engystomops</taxon>
    </lineage>
</organism>
<keyword evidence="7" id="KW-1185">Reference proteome</keyword>
<dbReference type="InterPro" id="IPR032675">
    <property type="entry name" value="LRR_dom_sf"/>
</dbReference>
<dbReference type="InterPro" id="IPR007111">
    <property type="entry name" value="NACHT_NTPase"/>
</dbReference>
<evidence type="ECO:0000256" key="2">
    <source>
        <dbReference type="ARBA" id="ARBA00022737"/>
    </source>
</evidence>
<dbReference type="PROSITE" id="PS50837">
    <property type="entry name" value="NACHT"/>
    <property type="match status" value="1"/>
</dbReference>
<dbReference type="PRINTS" id="PR00364">
    <property type="entry name" value="DISEASERSIST"/>
</dbReference>
<dbReference type="SUPFAM" id="SSF52047">
    <property type="entry name" value="RNI-like"/>
    <property type="match status" value="1"/>
</dbReference>
<sequence>MPGQHLMQPISFRMESMEVQDEIDIIMPHLVDFLCQDIDWLIDKAQALVPEEDLNQHIPITNDDKDKISAILQMLQKCHPKAWKRLIDTICMECALPMDLEVPLVSLTGEGSSELKWNSCWSNNENRQRRLHEYAERYKQQIKESLLENYRFKDVRDPGGLCNPMFVEPLIKGAKMPKDKHRNEGVREKTLVTEDIYDTVGTDNLFRRTSLVKTHVILLMGMPGTGKTMLTRRICYDWAGGKFNQIALTFLFEFRQLNLIKRHLTLRELLFDLFLMPALFSDEVFDYIIKNPMKILIIFDGLDEFLGHFTDNTPTANYDFSQRTSISQLFTNILLGTLLQGCTVIVTCRPKMVNSFPLYFVDNVAEVLGFDKKRVELYIDDFFYLNPLKDKVLSYVRDNNKLMHMCFVPALCHMICVCLEHLLNTSSAKSKLPQTMTQFYLKMLIIFIQKRKTQFTEETTIINEFRSLILRLSSVALYGLDNNTSVFYNEQISEDLHSFAVNHGLLSVFQVKKFDSCTDVGYSFVHLSSQEFFAALFLLVSETITERELQKKFSLKSKWASKQNSTGELMDNLHIFLSGLSSKDCQTFLYNLSGQKNMILRKQDTIIESLKRLADTQLTGPKLIELCHCTYETQNENLARHFGKFTAMKYELKNFRISPVDMTSLMFVVKHGSCLVSLDFAGCPMELECLDVLGTSNDIQALSFRHQKYGDSFAEALSPVISGMVNLKKIRVTAGHLTTDGISALSQSFLLCSALQEINLQNNHLKVEDMILLTELFLKMEELRVLDLSHNDMNVMGILKLLKSAVSSPSITSIQIIGDTAKIIFSSNDIEVISSPIVKKAREESTDIKVKRLSLENCSLTSEEIPQLAEILTGPQFSCVNLSGNPFGDLGFKKLIDSLPNMHISEKLELNRTMLSEEGIAYLLYSTVTCLNIKLVSASGLDQMAEILFFDRNDDCEREIR</sequence>
<evidence type="ECO:0000313" key="7">
    <source>
        <dbReference type="Proteomes" id="UP000824782"/>
    </source>
</evidence>
<dbReference type="Gene3D" id="1.10.533.20">
    <property type="match status" value="1"/>
</dbReference>
<feature type="domain" description="NACHT" evidence="5">
    <location>
        <begin position="215"/>
        <end position="350"/>
    </location>
</feature>
<gene>
    <name evidence="6" type="ORF">GDO81_015960</name>
</gene>
<accession>A0AAV7AUF5</accession>
<dbReference type="InterPro" id="IPR041267">
    <property type="entry name" value="NLRP_HD2"/>
</dbReference>
<dbReference type="PANTHER" id="PTHR47189">
    <property type="entry name" value="MHC CLASS II TRANSACTIVATOR"/>
    <property type="match status" value="1"/>
</dbReference>
<evidence type="ECO:0000256" key="4">
    <source>
        <dbReference type="ARBA" id="ARBA00022840"/>
    </source>
</evidence>
<dbReference type="Pfam" id="PF17776">
    <property type="entry name" value="NLRC4_HD2"/>
    <property type="match status" value="1"/>
</dbReference>
<dbReference type="Pfam" id="PF05729">
    <property type="entry name" value="NACHT"/>
    <property type="match status" value="1"/>
</dbReference>
<dbReference type="InterPro" id="IPR027417">
    <property type="entry name" value="P-loop_NTPase"/>
</dbReference>
<reference evidence="6" key="1">
    <citation type="thesis" date="2020" institute="ProQuest LLC" country="789 East Eisenhower Parkway, Ann Arbor, MI, USA">
        <title>Comparative Genomics and Chromosome Evolution.</title>
        <authorList>
            <person name="Mudd A.B."/>
        </authorList>
    </citation>
    <scope>NUCLEOTIDE SEQUENCE</scope>
    <source>
        <strain evidence="6">237g6f4</strain>
        <tissue evidence="6">Blood</tissue>
    </source>
</reference>
<dbReference type="Gene3D" id="3.40.50.300">
    <property type="entry name" value="P-loop containing nucleotide triphosphate hydrolases"/>
    <property type="match status" value="1"/>
</dbReference>
<keyword evidence="2" id="KW-0677">Repeat</keyword>
<evidence type="ECO:0000256" key="3">
    <source>
        <dbReference type="ARBA" id="ARBA00022741"/>
    </source>
</evidence>
<dbReference type="AlphaFoldDB" id="A0AAV7AUF5"/>
<dbReference type="GO" id="GO:0005524">
    <property type="term" value="F:ATP binding"/>
    <property type="evidence" value="ECO:0007669"/>
    <property type="project" value="UniProtKB-KW"/>
</dbReference>
<dbReference type="Pfam" id="PF18461">
    <property type="entry name" value="Atypical_Card"/>
    <property type="match status" value="1"/>
</dbReference>
<dbReference type="GO" id="GO:0045944">
    <property type="term" value="P:positive regulation of transcription by RNA polymerase II"/>
    <property type="evidence" value="ECO:0007669"/>
    <property type="project" value="TreeGrafter"/>
</dbReference>